<evidence type="ECO:0000313" key="2">
    <source>
        <dbReference type="Proteomes" id="UP000784294"/>
    </source>
</evidence>
<evidence type="ECO:0000313" key="1">
    <source>
        <dbReference type="EMBL" id="VEL25371.1"/>
    </source>
</evidence>
<gene>
    <name evidence="1" type="ORF">PXEA_LOCUS18811</name>
</gene>
<dbReference type="GO" id="GO:0016020">
    <property type="term" value="C:membrane"/>
    <property type="evidence" value="ECO:0007669"/>
    <property type="project" value="InterPro"/>
</dbReference>
<proteinExistence type="predicted"/>
<dbReference type="Proteomes" id="UP000784294">
    <property type="component" value="Unassembled WGS sequence"/>
</dbReference>
<keyword evidence="2" id="KW-1185">Reference proteome</keyword>
<name>A0A3S5APM5_9PLAT</name>
<protein>
    <submittedName>
        <fullName evidence="1">Uncharacterized protein</fullName>
    </submittedName>
</protein>
<dbReference type="InterPro" id="IPR015919">
    <property type="entry name" value="Cadherin-like_sf"/>
</dbReference>
<comment type="caution">
    <text evidence="1">The sequence shown here is derived from an EMBL/GenBank/DDBJ whole genome shotgun (WGS) entry which is preliminary data.</text>
</comment>
<dbReference type="AlphaFoldDB" id="A0A3S5APM5"/>
<dbReference type="EMBL" id="CAAALY010073467">
    <property type="protein sequence ID" value="VEL25371.1"/>
    <property type="molecule type" value="Genomic_DNA"/>
</dbReference>
<reference evidence="1" key="1">
    <citation type="submission" date="2018-11" db="EMBL/GenBank/DDBJ databases">
        <authorList>
            <consortium name="Pathogen Informatics"/>
        </authorList>
    </citation>
    <scope>NUCLEOTIDE SEQUENCE</scope>
</reference>
<dbReference type="Gene3D" id="2.60.40.60">
    <property type="entry name" value="Cadherins"/>
    <property type="match status" value="1"/>
</dbReference>
<organism evidence="1 2">
    <name type="scientific">Protopolystoma xenopodis</name>
    <dbReference type="NCBI Taxonomy" id="117903"/>
    <lineage>
        <taxon>Eukaryota</taxon>
        <taxon>Metazoa</taxon>
        <taxon>Spiralia</taxon>
        <taxon>Lophotrochozoa</taxon>
        <taxon>Platyhelminthes</taxon>
        <taxon>Monogenea</taxon>
        <taxon>Polyopisthocotylea</taxon>
        <taxon>Polystomatidea</taxon>
        <taxon>Polystomatidae</taxon>
        <taxon>Protopolystoma</taxon>
    </lineage>
</organism>
<dbReference type="SUPFAM" id="SSF49313">
    <property type="entry name" value="Cadherin-like"/>
    <property type="match status" value="1"/>
</dbReference>
<sequence length="56" mass="6577">MKRHYAFDLAEGLPKQSIVGRIEAHDADFLPENRQISFELVNHPDVNASKYFYIER</sequence>
<accession>A0A3S5APM5</accession>
<dbReference type="GO" id="GO:0005509">
    <property type="term" value="F:calcium ion binding"/>
    <property type="evidence" value="ECO:0007669"/>
    <property type="project" value="InterPro"/>
</dbReference>